<reference evidence="1 2" key="1">
    <citation type="submission" date="2015-07" db="EMBL/GenBank/DDBJ databases">
        <authorList>
            <consortium name="Pathogen Informatics"/>
        </authorList>
    </citation>
    <scope>NUCLEOTIDE SEQUENCE [LARGE SCALE GENOMIC DNA]</scope>
    <source>
        <strain evidence="1 2">A316</strain>
    </source>
</reference>
<evidence type="ECO:0000313" key="1">
    <source>
        <dbReference type="EMBL" id="CSD15742.1"/>
    </source>
</evidence>
<organism evidence="1 2">
    <name type="scientific">Vibrio cholerae</name>
    <dbReference type="NCBI Taxonomy" id="666"/>
    <lineage>
        <taxon>Bacteria</taxon>
        <taxon>Pseudomonadati</taxon>
        <taxon>Pseudomonadota</taxon>
        <taxon>Gammaproteobacteria</taxon>
        <taxon>Vibrionales</taxon>
        <taxon>Vibrionaceae</taxon>
        <taxon>Vibrio</taxon>
    </lineage>
</organism>
<accession>A0A655XER0</accession>
<protein>
    <submittedName>
        <fullName evidence="1">Uncharacterized protein</fullName>
    </submittedName>
</protein>
<name>A0A655XER0_VIBCL</name>
<sequence>MITPGWCGFIQTATGVFGELFQVFIHRMAGEIEPKRLALPFQTHFFWPFWHLRVFLLDFFWRIREHTEHIRLSKRFRLVMLACCTHRIIH</sequence>
<dbReference type="AlphaFoldDB" id="A0A655XER0"/>
<dbReference type="Proteomes" id="UP000041770">
    <property type="component" value="Unassembled WGS sequence"/>
</dbReference>
<proteinExistence type="predicted"/>
<evidence type="ECO:0000313" key="2">
    <source>
        <dbReference type="Proteomes" id="UP000041770"/>
    </source>
</evidence>
<dbReference type="EMBL" id="CWQY01000032">
    <property type="protein sequence ID" value="CSD15742.1"/>
    <property type="molecule type" value="Genomic_DNA"/>
</dbReference>
<gene>
    <name evidence="1" type="ORF">ERS013200_03355</name>
</gene>